<name>A0AAW2GEZ7_9HYME</name>
<gene>
    <name evidence="2" type="ORF">PUN28_005255</name>
</gene>
<protein>
    <submittedName>
        <fullName evidence="2">Uncharacterized protein</fullName>
    </submittedName>
</protein>
<keyword evidence="1" id="KW-0732">Signal</keyword>
<dbReference type="EMBL" id="JADYXP020000004">
    <property type="protein sequence ID" value="KAL0126759.1"/>
    <property type="molecule type" value="Genomic_DNA"/>
</dbReference>
<organism evidence="2 3">
    <name type="scientific">Cardiocondyla obscurior</name>
    <dbReference type="NCBI Taxonomy" id="286306"/>
    <lineage>
        <taxon>Eukaryota</taxon>
        <taxon>Metazoa</taxon>
        <taxon>Ecdysozoa</taxon>
        <taxon>Arthropoda</taxon>
        <taxon>Hexapoda</taxon>
        <taxon>Insecta</taxon>
        <taxon>Pterygota</taxon>
        <taxon>Neoptera</taxon>
        <taxon>Endopterygota</taxon>
        <taxon>Hymenoptera</taxon>
        <taxon>Apocrita</taxon>
        <taxon>Aculeata</taxon>
        <taxon>Formicoidea</taxon>
        <taxon>Formicidae</taxon>
        <taxon>Myrmicinae</taxon>
        <taxon>Cardiocondyla</taxon>
    </lineage>
</organism>
<comment type="caution">
    <text evidence="2">The sequence shown here is derived from an EMBL/GenBank/DDBJ whole genome shotgun (WGS) entry which is preliminary data.</text>
</comment>
<accession>A0AAW2GEZ7</accession>
<reference evidence="2 3" key="1">
    <citation type="submission" date="2023-03" db="EMBL/GenBank/DDBJ databases">
        <title>High recombination rates correlate with genetic variation in Cardiocondyla obscurior ants.</title>
        <authorList>
            <person name="Errbii M."/>
        </authorList>
    </citation>
    <scope>NUCLEOTIDE SEQUENCE [LARGE SCALE GENOMIC DNA]</scope>
    <source>
        <strain evidence="2">Alpha-2009</strain>
        <tissue evidence="2">Whole body</tissue>
    </source>
</reference>
<dbReference type="Proteomes" id="UP001430953">
    <property type="component" value="Unassembled WGS sequence"/>
</dbReference>
<sequence length="226" mass="23176">MKRFALVLLGLTSLASAKPTFPVSLTYATSLIPSAQVGANVRLLESSEVSTVGERTGVANARSAAAARLLRERHPAILESSAPLGADGRVVDTPDVVAARAAHAAAHVNERINLANEIARSSGDTADMSDGGILRTSKVAASRGTKIDLVNEPARSGNHLANGRVVPLIIDNGVVAALVPIGLEGKPLDVPEIAAARGNQNLGSDVRSVDAVAVAGPSLAYGRLIY</sequence>
<dbReference type="AlphaFoldDB" id="A0AAW2GEZ7"/>
<keyword evidence="3" id="KW-1185">Reference proteome</keyword>
<evidence type="ECO:0000313" key="2">
    <source>
        <dbReference type="EMBL" id="KAL0126759.1"/>
    </source>
</evidence>
<feature type="chain" id="PRO_5044013804" evidence="1">
    <location>
        <begin position="18"/>
        <end position="226"/>
    </location>
</feature>
<proteinExistence type="predicted"/>
<feature type="signal peptide" evidence="1">
    <location>
        <begin position="1"/>
        <end position="17"/>
    </location>
</feature>
<evidence type="ECO:0000256" key="1">
    <source>
        <dbReference type="SAM" id="SignalP"/>
    </source>
</evidence>
<evidence type="ECO:0000313" key="3">
    <source>
        <dbReference type="Proteomes" id="UP001430953"/>
    </source>
</evidence>